<dbReference type="GO" id="GO:0048038">
    <property type="term" value="F:quinone binding"/>
    <property type="evidence" value="ECO:0007669"/>
    <property type="project" value="InterPro"/>
</dbReference>
<dbReference type="STRING" id="486041.B0DMD2"/>
<accession>B0DMD2</accession>
<dbReference type="Gene3D" id="1.10.645.10">
    <property type="entry name" value="Cytochrome-c3 Hydrogenase, chain B"/>
    <property type="match status" value="2"/>
</dbReference>
<dbReference type="GO" id="GO:0005739">
    <property type="term" value="C:mitochondrion"/>
    <property type="evidence" value="ECO:0007669"/>
    <property type="project" value="GOC"/>
</dbReference>
<sequence length="186" mass="20414">MVFPTPRHFPAQGFLLSAPSLLPTYLLPTQLAIHVNCMYASVNTLGPTQRRHRSGSKCGDNVEAPAHAQWIRVPFGEITCIPNHLMAILTHVMDVSGLTPFFKECKKLMEVYQHVSGTMGIGPVAAKQVLEYSFSGVMLRGSLIAWDLRNVAPYDKYDEKSQSIVVLPPGAANTLTDPLNVLIPCI</sequence>
<dbReference type="PANTHER" id="PTHR11993:SF10">
    <property type="entry name" value="NADH DEHYDROGENASE [UBIQUINONE] IRON-SULFUR PROTEIN 2, MITOCHONDRIAL"/>
    <property type="match status" value="1"/>
</dbReference>
<feature type="domain" description="NADH-quinone oxidoreductase subunit D" evidence="2">
    <location>
        <begin position="115"/>
        <end position="166"/>
    </location>
</feature>
<dbReference type="InterPro" id="IPR001135">
    <property type="entry name" value="NADH_Q_OxRdtase_suD"/>
</dbReference>
<dbReference type="EMBL" id="DS547119">
    <property type="protein sequence ID" value="EDR04173.1"/>
    <property type="molecule type" value="Genomic_DNA"/>
</dbReference>
<dbReference type="KEGG" id="lbc:LACBIDRAFT_330759"/>
<gene>
    <name evidence="3" type="ORF">LACBIDRAFT_330759</name>
</gene>
<protein>
    <submittedName>
        <fullName evidence="3">Predicted protein</fullName>
    </submittedName>
</protein>
<dbReference type="SUPFAM" id="SSF56762">
    <property type="entry name" value="HydB/Nqo4-like"/>
    <property type="match status" value="1"/>
</dbReference>
<dbReference type="GO" id="GO:0051287">
    <property type="term" value="F:NAD binding"/>
    <property type="evidence" value="ECO:0007669"/>
    <property type="project" value="InterPro"/>
</dbReference>
<evidence type="ECO:0000259" key="2">
    <source>
        <dbReference type="Pfam" id="PF00346"/>
    </source>
</evidence>
<dbReference type="GO" id="GO:0016651">
    <property type="term" value="F:oxidoreductase activity, acting on NAD(P)H"/>
    <property type="evidence" value="ECO:0007669"/>
    <property type="project" value="InterPro"/>
</dbReference>
<dbReference type="GeneID" id="6080765"/>
<dbReference type="OrthoDB" id="1009at2759"/>
<dbReference type="HOGENOM" id="CLU_1454659_0_0_1"/>
<dbReference type="PANTHER" id="PTHR11993">
    <property type="entry name" value="NADH-UBIQUINONE OXIDOREDUCTASE 49 KDA SUBUNIT"/>
    <property type="match status" value="1"/>
</dbReference>
<name>B0DMD2_LACBS</name>
<dbReference type="InParanoid" id="B0DMD2"/>
<dbReference type="RefSeq" id="XP_001885064.1">
    <property type="nucleotide sequence ID" value="XM_001885029.1"/>
</dbReference>
<dbReference type="AlphaFoldDB" id="B0DMD2"/>
<dbReference type="Proteomes" id="UP000001194">
    <property type="component" value="Unassembled WGS sequence"/>
</dbReference>
<evidence type="ECO:0000313" key="4">
    <source>
        <dbReference type="Proteomes" id="UP000001194"/>
    </source>
</evidence>
<dbReference type="InterPro" id="IPR029014">
    <property type="entry name" value="NiFe-Hase_large"/>
</dbReference>
<reference evidence="3 4" key="1">
    <citation type="journal article" date="2008" name="Nature">
        <title>The genome of Laccaria bicolor provides insights into mycorrhizal symbiosis.</title>
        <authorList>
            <person name="Martin F."/>
            <person name="Aerts A."/>
            <person name="Ahren D."/>
            <person name="Brun A."/>
            <person name="Danchin E.G.J."/>
            <person name="Duchaussoy F."/>
            <person name="Gibon J."/>
            <person name="Kohler A."/>
            <person name="Lindquist E."/>
            <person name="Pereda V."/>
            <person name="Salamov A."/>
            <person name="Shapiro H.J."/>
            <person name="Wuyts J."/>
            <person name="Blaudez D."/>
            <person name="Buee M."/>
            <person name="Brokstein P."/>
            <person name="Canbaeck B."/>
            <person name="Cohen D."/>
            <person name="Courty P.E."/>
            <person name="Coutinho P.M."/>
            <person name="Delaruelle C."/>
            <person name="Detter J.C."/>
            <person name="Deveau A."/>
            <person name="DiFazio S."/>
            <person name="Duplessis S."/>
            <person name="Fraissinet-Tachet L."/>
            <person name="Lucic E."/>
            <person name="Frey-Klett P."/>
            <person name="Fourrey C."/>
            <person name="Feussner I."/>
            <person name="Gay G."/>
            <person name="Grimwood J."/>
            <person name="Hoegger P.J."/>
            <person name="Jain P."/>
            <person name="Kilaru S."/>
            <person name="Labbe J."/>
            <person name="Lin Y.C."/>
            <person name="Legue V."/>
            <person name="Le Tacon F."/>
            <person name="Marmeisse R."/>
            <person name="Melayah D."/>
            <person name="Montanini B."/>
            <person name="Muratet M."/>
            <person name="Nehls U."/>
            <person name="Niculita-Hirzel H."/>
            <person name="Oudot-Le Secq M.P."/>
            <person name="Peter M."/>
            <person name="Quesneville H."/>
            <person name="Rajashekar B."/>
            <person name="Reich M."/>
            <person name="Rouhier N."/>
            <person name="Schmutz J."/>
            <person name="Yin T."/>
            <person name="Chalot M."/>
            <person name="Henrissat B."/>
            <person name="Kuees U."/>
            <person name="Lucas S."/>
            <person name="Van de Peer Y."/>
            <person name="Podila G.K."/>
            <person name="Polle A."/>
            <person name="Pukkila P.J."/>
            <person name="Richardson P.M."/>
            <person name="Rouze P."/>
            <person name="Sanders I.R."/>
            <person name="Stajich J.E."/>
            <person name="Tunlid A."/>
            <person name="Tuskan G."/>
            <person name="Grigoriev I.V."/>
        </authorList>
    </citation>
    <scope>NUCLEOTIDE SEQUENCE [LARGE SCALE GENOMIC DNA]</scope>
    <source>
        <strain evidence="4">S238N-H82 / ATCC MYA-4686</strain>
    </source>
</reference>
<evidence type="ECO:0000313" key="3">
    <source>
        <dbReference type="EMBL" id="EDR04173.1"/>
    </source>
</evidence>
<dbReference type="GO" id="GO:0006120">
    <property type="term" value="P:mitochondrial electron transport, NADH to ubiquinone"/>
    <property type="evidence" value="ECO:0007669"/>
    <property type="project" value="TreeGrafter"/>
</dbReference>
<evidence type="ECO:0000256" key="1">
    <source>
        <dbReference type="ARBA" id="ARBA00005769"/>
    </source>
</evidence>
<comment type="similarity">
    <text evidence="1">Belongs to the complex I 49 kDa subunit family.</text>
</comment>
<organism evidence="4">
    <name type="scientific">Laccaria bicolor (strain S238N-H82 / ATCC MYA-4686)</name>
    <name type="common">Bicoloured deceiver</name>
    <name type="synonym">Laccaria laccata var. bicolor</name>
    <dbReference type="NCBI Taxonomy" id="486041"/>
    <lineage>
        <taxon>Eukaryota</taxon>
        <taxon>Fungi</taxon>
        <taxon>Dikarya</taxon>
        <taxon>Basidiomycota</taxon>
        <taxon>Agaricomycotina</taxon>
        <taxon>Agaricomycetes</taxon>
        <taxon>Agaricomycetidae</taxon>
        <taxon>Agaricales</taxon>
        <taxon>Agaricineae</taxon>
        <taxon>Hydnangiaceae</taxon>
        <taxon>Laccaria</taxon>
    </lineage>
</organism>
<keyword evidence="4" id="KW-1185">Reference proteome</keyword>
<dbReference type="Pfam" id="PF00346">
    <property type="entry name" value="Complex1_49kDa"/>
    <property type="match status" value="1"/>
</dbReference>
<dbReference type="InterPro" id="IPR022885">
    <property type="entry name" value="NDH1_su_D/H"/>
</dbReference>
<proteinExistence type="inferred from homology"/>